<dbReference type="Proteomes" id="UP000292818">
    <property type="component" value="Unassembled WGS sequence"/>
</dbReference>
<evidence type="ECO:0000256" key="3">
    <source>
        <dbReference type="ARBA" id="ARBA00022692"/>
    </source>
</evidence>
<proteinExistence type="inferred from homology"/>
<evidence type="ECO:0000256" key="8">
    <source>
        <dbReference type="SAM" id="Phobius"/>
    </source>
</evidence>
<feature type="transmembrane region" description="Helical" evidence="8">
    <location>
        <begin position="172"/>
        <end position="193"/>
    </location>
</feature>
<dbReference type="PANTHER" id="PTHR34390">
    <property type="entry name" value="UPF0442 PROTEIN YJJB-RELATED"/>
    <property type="match status" value="1"/>
</dbReference>
<evidence type="ECO:0000256" key="1">
    <source>
        <dbReference type="ARBA" id="ARBA00004651"/>
    </source>
</evidence>
<feature type="transmembrane region" description="Helical" evidence="8">
    <location>
        <begin position="199"/>
        <end position="219"/>
    </location>
</feature>
<feature type="domain" description="Threonine/serine exporter-like N-terminal" evidence="9">
    <location>
        <begin position="13"/>
        <end position="254"/>
    </location>
</feature>
<sequence>MSTDAYMKRVVHTCLKAGRLMLAGGSEMYRVEDTMRRIAVNAGIKEVNVFAMPTGLFVSLDDGECSTVTELETVKKRAINLELVDQVNEFSREFADKRIDLEELEEKLREIEENIPTFPLWLQVIGAGILSATLMVLFLDVYDWIDFPVAGLIGASGYLMDSWLKGHTKVRFLAEMIAAMEMGLLTIIINRIFPACNVNNILTGALMTLVPGLALTNALRDLFMGDWVSGIVRMCEAAMTAIALGGGVGIVIRFLGA</sequence>
<dbReference type="PANTHER" id="PTHR34390:SF2">
    <property type="entry name" value="SUCCINATE TRANSPORTER SUBUNIT YJJP-RELATED"/>
    <property type="match status" value="1"/>
</dbReference>
<evidence type="ECO:0000313" key="10">
    <source>
        <dbReference type="EMBL" id="RZM15612.1"/>
    </source>
</evidence>
<keyword evidence="2" id="KW-1003">Cell membrane</keyword>
<reference evidence="10 11" key="1">
    <citation type="submission" date="2019-01" db="EMBL/GenBank/DDBJ databases">
        <title>Colonization of the human gut by bovine bacteria present in Parmesan cheese.</title>
        <authorList>
            <person name="Lugli G.A."/>
            <person name="Milani C."/>
        </authorList>
    </citation>
    <scope>NUCLEOTIDE SEQUENCE [LARGE SCALE GENOMIC DNA]</scope>
    <source>
        <strain evidence="10 11">LDELB18P1</strain>
    </source>
</reference>
<evidence type="ECO:0000256" key="2">
    <source>
        <dbReference type="ARBA" id="ARBA00022475"/>
    </source>
</evidence>
<comment type="subcellular location">
    <subcellularLocation>
        <location evidence="1">Cell membrane</location>
        <topology evidence="1">Multi-pass membrane protein</topology>
    </subcellularLocation>
</comment>
<dbReference type="EMBL" id="SETJ01000079">
    <property type="protein sequence ID" value="RZM15612.1"/>
    <property type="molecule type" value="Genomic_DNA"/>
</dbReference>
<keyword evidence="4 8" id="KW-1133">Transmembrane helix</keyword>
<evidence type="ECO:0000259" key="9">
    <source>
        <dbReference type="Pfam" id="PF06738"/>
    </source>
</evidence>
<name>A0A4Q7DU39_9LACO</name>
<evidence type="ECO:0000256" key="6">
    <source>
        <dbReference type="ARBA" id="ARBA00034125"/>
    </source>
</evidence>
<organism evidence="10 11">
    <name type="scientific">Lactobacillus delbrueckii</name>
    <dbReference type="NCBI Taxonomy" id="1584"/>
    <lineage>
        <taxon>Bacteria</taxon>
        <taxon>Bacillati</taxon>
        <taxon>Bacillota</taxon>
        <taxon>Bacilli</taxon>
        <taxon>Lactobacillales</taxon>
        <taxon>Lactobacillaceae</taxon>
        <taxon>Lactobacillus</taxon>
    </lineage>
</organism>
<feature type="transmembrane region" description="Helical" evidence="8">
    <location>
        <begin position="231"/>
        <end position="255"/>
    </location>
</feature>
<comment type="caution">
    <text evidence="10">The sequence shown here is derived from an EMBL/GenBank/DDBJ whole genome shotgun (WGS) entry which is preliminary data.</text>
</comment>
<feature type="coiled-coil region" evidence="7">
    <location>
        <begin position="87"/>
        <end position="114"/>
    </location>
</feature>
<feature type="transmembrane region" description="Helical" evidence="8">
    <location>
        <begin position="118"/>
        <end position="138"/>
    </location>
</feature>
<keyword evidence="3 8" id="KW-0812">Transmembrane</keyword>
<keyword evidence="7" id="KW-0175">Coiled coil</keyword>
<dbReference type="GO" id="GO:0005886">
    <property type="term" value="C:plasma membrane"/>
    <property type="evidence" value="ECO:0007669"/>
    <property type="project" value="UniProtKB-SubCell"/>
</dbReference>
<accession>A0A4Q7DU39</accession>
<dbReference type="InterPro" id="IPR050539">
    <property type="entry name" value="ThrE_Dicarb/AminoAcid_Exp"/>
</dbReference>
<gene>
    <name evidence="10" type="ORF">LDELB18P1_1715</name>
</gene>
<evidence type="ECO:0000256" key="4">
    <source>
        <dbReference type="ARBA" id="ARBA00022989"/>
    </source>
</evidence>
<dbReference type="GO" id="GO:0015744">
    <property type="term" value="P:succinate transport"/>
    <property type="evidence" value="ECO:0007669"/>
    <property type="project" value="TreeGrafter"/>
</dbReference>
<dbReference type="InterPro" id="IPR010619">
    <property type="entry name" value="ThrE-like_N"/>
</dbReference>
<comment type="similarity">
    <text evidence="6">Belongs to the ThrE exporter (TC 2.A.79) family.</text>
</comment>
<protein>
    <submittedName>
        <fullName evidence="10">Putative threonine/serine exporter</fullName>
    </submittedName>
</protein>
<dbReference type="GO" id="GO:0022857">
    <property type="term" value="F:transmembrane transporter activity"/>
    <property type="evidence" value="ECO:0007669"/>
    <property type="project" value="InterPro"/>
</dbReference>
<evidence type="ECO:0000256" key="7">
    <source>
        <dbReference type="SAM" id="Coils"/>
    </source>
</evidence>
<keyword evidence="5 8" id="KW-0472">Membrane</keyword>
<evidence type="ECO:0000313" key="11">
    <source>
        <dbReference type="Proteomes" id="UP000292818"/>
    </source>
</evidence>
<dbReference type="AlphaFoldDB" id="A0A4Q7DU39"/>
<dbReference type="Pfam" id="PF06738">
    <property type="entry name" value="ThrE"/>
    <property type="match status" value="1"/>
</dbReference>
<evidence type="ECO:0000256" key="5">
    <source>
        <dbReference type="ARBA" id="ARBA00023136"/>
    </source>
</evidence>